<name>K2M2J0_TRYCR</name>
<dbReference type="Proteomes" id="UP000007350">
    <property type="component" value="Unassembled WGS sequence"/>
</dbReference>
<feature type="non-terminal residue" evidence="3">
    <location>
        <position position="1"/>
    </location>
</feature>
<dbReference type="Gene3D" id="2.60.120.200">
    <property type="match status" value="1"/>
</dbReference>
<sequence>KHGKCGEGSERFEVLRGLAEERFWPVGRQGQNQRYRFANHAFTLVASVTIHEVPKAASPLLGASLDSTGGKKLLGLSYDKSQWQPIYGSTPVTPTGSWETGKKYHVVLTMANKKGSVYVDGEPLKGPRQTVVPGKGTPDISHFYIGGYKRSDIPTISHVTITNVLLYNRQLNAEEIRTLFLSQDLIGTEARMDSSSDGGYEITASTPADSTAHITPSTAADSTAHITPSTPVDSTAHSTPSTPVDISAHSMSLTFSDGGTDSTFLTLSDGAAFSAFSGGWLLLCVRVLLSHLFVMTIFV</sequence>
<comment type="caution">
    <text evidence="3">The sequence shown here is derived from an EMBL/GenBank/DDBJ whole genome shotgun (WGS) entry which is preliminary data.</text>
</comment>
<proteinExistence type="predicted"/>
<feature type="region of interest" description="Disordered" evidence="1">
    <location>
        <begin position="218"/>
        <end position="242"/>
    </location>
</feature>
<dbReference type="PRINTS" id="PR01803">
    <property type="entry name" value="TCSIALIDASE"/>
</dbReference>
<accession>K2M2J0</accession>
<dbReference type="SUPFAM" id="SSF49899">
    <property type="entry name" value="Concanavalin A-like lectins/glucanases"/>
    <property type="match status" value="1"/>
</dbReference>
<dbReference type="AlphaFoldDB" id="K2M2J0"/>
<feature type="domain" description="Trans-sialidase C-terminal" evidence="2">
    <location>
        <begin position="17"/>
        <end position="173"/>
    </location>
</feature>
<dbReference type="OrthoDB" id="252307at2759"/>
<dbReference type="EMBL" id="AHKC01014006">
    <property type="protein sequence ID" value="EKF29148.1"/>
    <property type="molecule type" value="Genomic_DNA"/>
</dbReference>
<dbReference type="Pfam" id="PF22925">
    <property type="entry name" value="TS_C"/>
    <property type="match status" value="1"/>
</dbReference>
<reference evidence="3 4" key="1">
    <citation type="journal article" date="2012" name="BMC Genomics">
        <title>Comparative genomic analysis of human infective Trypanosoma cruzi lineages with the bat-restricted subspecies T. cruzi marinkellei.</title>
        <authorList>
            <person name="Franzen O."/>
            <person name="Talavera-Lopez C."/>
            <person name="Ochaya S."/>
            <person name="Butler C.E."/>
            <person name="Messenger L.A."/>
            <person name="Lewis M.D."/>
            <person name="Llewellyn M.S."/>
            <person name="Marinkelle C.J."/>
            <person name="Tyler K.M."/>
            <person name="Miles M.A."/>
            <person name="Andersson B."/>
        </authorList>
    </citation>
    <scope>NUCLEOTIDE SEQUENCE [LARGE SCALE GENOMIC DNA]</scope>
    <source>
        <strain evidence="3 4">B7</strain>
    </source>
</reference>
<organism evidence="3 4">
    <name type="scientific">Trypanosoma cruzi marinkellei</name>
    <dbReference type="NCBI Taxonomy" id="85056"/>
    <lineage>
        <taxon>Eukaryota</taxon>
        <taxon>Discoba</taxon>
        <taxon>Euglenozoa</taxon>
        <taxon>Kinetoplastea</taxon>
        <taxon>Metakinetoplastina</taxon>
        <taxon>Trypanosomatida</taxon>
        <taxon>Trypanosomatidae</taxon>
        <taxon>Trypanosoma</taxon>
        <taxon>Schizotrypanum</taxon>
    </lineage>
</organism>
<evidence type="ECO:0000313" key="3">
    <source>
        <dbReference type="EMBL" id="EKF29148.1"/>
    </source>
</evidence>
<gene>
    <name evidence="3" type="ORF">MOQ_007083</name>
</gene>
<evidence type="ECO:0000256" key="1">
    <source>
        <dbReference type="SAM" id="MobiDB-lite"/>
    </source>
</evidence>
<dbReference type="InterPro" id="IPR008377">
    <property type="entry name" value="Sialidase_trypan"/>
</dbReference>
<evidence type="ECO:0000259" key="2">
    <source>
        <dbReference type="Pfam" id="PF22925"/>
    </source>
</evidence>
<evidence type="ECO:0000313" key="4">
    <source>
        <dbReference type="Proteomes" id="UP000007350"/>
    </source>
</evidence>
<dbReference type="GO" id="GO:0004308">
    <property type="term" value="F:exo-alpha-sialidase activity"/>
    <property type="evidence" value="ECO:0007669"/>
    <property type="project" value="InterPro"/>
</dbReference>
<keyword evidence="4" id="KW-1185">Reference proteome</keyword>
<dbReference type="InterPro" id="IPR013320">
    <property type="entry name" value="ConA-like_dom_sf"/>
</dbReference>
<dbReference type="InterPro" id="IPR055239">
    <property type="entry name" value="TS_C"/>
</dbReference>
<protein>
    <submittedName>
        <fullName evidence="3">Trans-sialidase, putative</fullName>
    </submittedName>
</protein>